<organism evidence="1">
    <name type="scientific">uncultured Caudovirales phage</name>
    <dbReference type="NCBI Taxonomy" id="2100421"/>
    <lineage>
        <taxon>Viruses</taxon>
        <taxon>Duplodnaviria</taxon>
        <taxon>Heunggongvirae</taxon>
        <taxon>Uroviricota</taxon>
        <taxon>Caudoviricetes</taxon>
        <taxon>Peduoviridae</taxon>
        <taxon>Maltschvirus</taxon>
        <taxon>Maltschvirus maltsch</taxon>
    </lineage>
</organism>
<proteinExistence type="predicted"/>
<evidence type="ECO:0000313" key="1">
    <source>
        <dbReference type="EMBL" id="CAB5221706.1"/>
    </source>
</evidence>
<gene>
    <name evidence="1" type="ORF">UFOVP359_28</name>
</gene>
<name>A0A6J7WUP9_9CAUD</name>
<protein>
    <submittedName>
        <fullName evidence="1">Uncharacterized protein</fullName>
    </submittedName>
</protein>
<dbReference type="EMBL" id="LR798295">
    <property type="protein sequence ID" value="CAB5221706.1"/>
    <property type="molecule type" value="Genomic_DNA"/>
</dbReference>
<sequence length="71" mass="8254">MMTEYKEIDKLIGMTIEPGDMVKLPNNDIVTITRTEPTQDGYDLFFLDLFEDEELSYSLLDNQTVSLLQFD</sequence>
<reference evidence="1" key="1">
    <citation type="submission" date="2020-05" db="EMBL/GenBank/DDBJ databases">
        <authorList>
            <person name="Chiriac C."/>
            <person name="Salcher M."/>
            <person name="Ghai R."/>
            <person name="Kavagutti S V."/>
        </authorList>
    </citation>
    <scope>NUCLEOTIDE SEQUENCE</scope>
</reference>
<accession>A0A6J7WUP9</accession>